<comment type="caution">
    <text evidence="7">The sequence shown here is derived from an EMBL/GenBank/DDBJ whole genome shotgun (WGS) entry which is preliminary data.</text>
</comment>
<name>A0A8J3STF1_9ACTN</name>
<sequence length="127" mass="12374">MIALLARYGLAVLLALAVAGKARRFTAFRLSLGRYGLYGPAARAGASTVVAVEALAAALAVSPAPAVLAGAAGTVLGTVFTGLQAFLLATGDRAPCLCFGTEAPVSAASFAQAAAVLAAGLLLLVSG</sequence>
<evidence type="ECO:0000256" key="2">
    <source>
        <dbReference type="ARBA" id="ARBA00022692"/>
    </source>
</evidence>
<dbReference type="InterPro" id="IPR009908">
    <property type="entry name" value="Methylamine_util_MauE"/>
</dbReference>
<evidence type="ECO:0000256" key="4">
    <source>
        <dbReference type="ARBA" id="ARBA00023136"/>
    </source>
</evidence>
<accession>A0A8J3STF1</accession>
<evidence type="ECO:0000256" key="1">
    <source>
        <dbReference type="ARBA" id="ARBA00004141"/>
    </source>
</evidence>
<proteinExistence type="predicted"/>
<dbReference type="RefSeq" id="WP_203872912.1">
    <property type="nucleotide sequence ID" value="NZ_BOOK01000002.1"/>
</dbReference>
<dbReference type="GO" id="GO:0030416">
    <property type="term" value="P:methylamine metabolic process"/>
    <property type="evidence" value="ECO:0007669"/>
    <property type="project" value="InterPro"/>
</dbReference>
<gene>
    <name evidence="7" type="ORF">Pta02_04190</name>
</gene>
<evidence type="ECO:0000259" key="6">
    <source>
        <dbReference type="Pfam" id="PF07291"/>
    </source>
</evidence>
<dbReference type="AlphaFoldDB" id="A0A8J3STF1"/>
<evidence type="ECO:0000313" key="8">
    <source>
        <dbReference type="Proteomes" id="UP000634476"/>
    </source>
</evidence>
<keyword evidence="3 5" id="KW-1133">Transmembrane helix</keyword>
<evidence type="ECO:0000256" key="3">
    <source>
        <dbReference type="ARBA" id="ARBA00022989"/>
    </source>
</evidence>
<feature type="transmembrane region" description="Helical" evidence="5">
    <location>
        <begin position="107"/>
        <end position="125"/>
    </location>
</feature>
<feature type="transmembrane region" description="Helical" evidence="5">
    <location>
        <begin position="35"/>
        <end position="59"/>
    </location>
</feature>
<keyword evidence="2 5" id="KW-0812">Transmembrane</keyword>
<keyword evidence="4 5" id="KW-0472">Membrane</keyword>
<feature type="transmembrane region" description="Helical" evidence="5">
    <location>
        <begin position="66"/>
        <end position="87"/>
    </location>
</feature>
<evidence type="ECO:0000256" key="5">
    <source>
        <dbReference type="SAM" id="Phobius"/>
    </source>
</evidence>
<dbReference type="GO" id="GO:0016020">
    <property type="term" value="C:membrane"/>
    <property type="evidence" value="ECO:0007669"/>
    <property type="project" value="UniProtKB-SubCell"/>
</dbReference>
<dbReference type="Pfam" id="PF07291">
    <property type="entry name" value="MauE"/>
    <property type="match status" value="1"/>
</dbReference>
<dbReference type="EMBL" id="BOOK01000002">
    <property type="protein sequence ID" value="GIH98410.1"/>
    <property type="molecule type" value="Genomic_DNA"/>
</dbReference>
<organism evidence="7 8">
    <name type="scientific">Planobispora takensis</name>
    <dbReference type="NCBI Taxonomy" id="1367882"/>
    <lineage>
        <taxon>Bacteria</taxon>
        <taxon>Bacillati</taxon>
        <taxon>Actinomycetota</taxon>
        <taxon>Actinomycetes</taxon>
        <taxon>Streptosporangiales</taxon>
        <taxon>Streptosporangiaceae</taxon>
        <taxon>Planobispora</taxon>
    </lineage>
</organism>
<protein>
    <recommendedName>
        <fullName evidence="6">Methylamine utilisation protein MauE domain-containing protein</fullName>
    </recommendedName>
</protein>
<comment type="subcellular location">
    <subcellularLocation>
        <location evidence="1">Membrane</location>
        <topology evidence="1">Multi-pass membrane protein</topology>
    </subcellularLocation>
</comment>
<reference evidence="7" key="1">
    <citation type="submission" date="2021-01" db="EMBL/GenBank/DDBJ databases">
        <title>Whole genome shotgun sequence of Planobispora takensis NBRC 109077.</title>
        <authorList>
            <person name="Komaki H."/>
            <person name="Tamura T."/>
        </authorList>
    </citation>
    <scope>NUCLEOTIDE SEQUENCE</scope>
    <source>
        <strain evidence="7">NBRC 109077</strain>
    </source>
</reference>
<dbReference type="Proteomes" id="UP000634476">
    <property type="component" value="Unassembled WGS sequence"/>
</dbReference>
<feature type="domain" description="Methylamine utilisation protein MauE" evidence="6">
    <location>
        <begin position="2"/>
        <end position="125"/>
    </location>
</feature>
<evidence type="ECO:0000313" key="7">
    <source>
        <dbReference type="EMBL" id="GIH98410.1"/>
    </source>
</evidence>
<keyword evidence="8" id="KW-1185">Reference proteome</keyword>